<evidence type="ECO:0000313" key="2">
    <source>
        <dbReference type="Proteomes" id="UP000309133"/>
    </source>
</evidence>
<dbReference type="CDD" id="cd00657">
    <property type="entry name" value="Ferritin_like"/>
    <property type="match status" value="1"/>
</dbReference>
<dbReference type="InterPro" id="IPR006311">
    <property type="entry name" value="TAT_signal"/>
</dbReference>
<comment type="caution">
    <text evidence="1">The sequence shown here is derived from an EMBL/GenBank/DDBJ whole genome shotgun (WGS) entry which is preliminary data.</text>
</comment>
<dbReference type="Pfam" id="PF13668">
    <property type="entry name" value="Ferritin_2"/>
    <property type="match status" value="1"/>
</dbReference>
<dbReference type="OrthoDB" id="954262at2"/>
<dbReference type="Proteomes" id="UP000309133">
    <property type="component" value="Unassembled WGS sequence"/>
</dbReference>
<dbReference type="PROSITE" id="PS51318">
    <property type="entry name" value="TAT"/>
    <property type="match status" value="1"/>
</dbReference>
<sequence>MFDQTFIRGAIARSAETQMDRRKMLIATGIAGLGVGAAALGSAAPASAAEAAAAAPAISDGSVLNFALNLEYLEAEFYLRATTGKGLADNMIGGKGTPGGVTGGSQVPFKTPAIRKYAEEIAKDESRHVAFLRGALGSAAVARPAIDLQASFNAAATAAGLIKAGGTFNPFADETSFLLGAFIFEDVGVTAYKGAAPFISNKAYLEAAAGILAVEAYHAAIIRTNLYNLGLFDQAKAISIARESLDGPKDLDQGLTRDGGMANIVPTDDNGIAFSRTPGQVLNIVFLNPKPVKSGGFFPAGVNGDITTSDNSVTNAPVY</sequence>
<dbReference type="EMBL" id="SSSM01000005">
    <property type="protein sequence ID" value="THG29501.1"/>
    <property type="molecule type" value="Genomic_DNA"/>
</dbReference>
<accession>A0A4S4FH88</accession>
<dbReference type="PANTHER" id="PTHR31694">
    <property type="entry name" value="DESICCATION-LIKE PROTEIN"/>
    <property type="match status" value="1"/>
</dbReference>
<evidence type="ECO:0000313" key="1">
    <source>
        <dbReference type="EMBL" id="THG29501.1"/>
    </source>
</evidence>
<organism evidence="1 2">
    <name type="scientific">Naasia lichenicola</name>
    <dbReference type="NCBI Taxonomy" id="2565933"/>
    <lineage>
        <taxon>Bacteria</taxon>
        <taxon>Bacillati</taxon>
        <taxon>Actinomycetota</taxon>
        <taxon>Actinomycetes</taxon>
        <taxon>Micrococcales</taxon>
        <taxon>Microbacteriaceae</taxon>
        <taxon>Naasia</taxon>
    </lineage>
</organism>
<dbReference type="PANTHER" id="PTHR31694:SF26">
    <property type="entry name" value="OS05G0151100 PROTEIN"/>
    <property type="match status" value="1"/>
</dbReference>
<keyword evidence="2" id="KW-1185">Reference proteome</keyword>
<dbReference type="AlphaFoldDB" id="A0A4S4FH88"/>
<dbReference type="InterPro" id="IPR009078">
    <property type="entry name" value="Ferritin-like_SF"/>
</dbReference>
<reference evidence="1 2" key="1">
    <citation type="submission" date="2019-04" db="EMBL/GenBank/DDBJ databases">
        <authorList>
            <person name="Jiang L."/>
        </authorList>
    </citation>
    <scope>NUCLEOTIDE SEQUENCE [LARGE SCALE GENOMIC DNA]</scope>
    <source>
        <strain evidence="1 2">YIM 131853</strain>
    </source>
</reference>
<dbReference type="SUPFAM" id="SSF47240">
    <property type="entry name" value="Ferritin-like"/>
    <property type="match status" value="1"/>
</dbReference>
<gene>
    <name evidence="1" type="ORF">E6C64_12460</name>
</gene>
<name>A0A4S4FH88_9MICO</name>
<protein>
    <submittedName>
        <fullName evidence="1">Ferritin-like domain-containing protein</fullName>
    </submittedName>
</protein>
<proteinExistence type="predicted"/>
<dbReference type="InterPro" id="IPR052965">
    <property type="entry name" value="Pigment-catalase-like"/>
</dbReference>